<sequence>MPLDVLGHTVHIEGIRCFPFPTGKGKTVKTFSGGDWRLERPREGGAQELRLYGHLSPPGRERPPPRKKEPGTPKPAARGRAQEETPKGAPRSPNTGHSNPHAPSPPRKGPPREVRAN</sequence>
<feature type="compositionally biased region" description="Basic and acidic residues" evidence="1">
    <location>
        <begin position="36"/>
        <end position="45"/>
    </location>
</feature>
<reference evidence="2 3" key="1">
    <citation type="journal article" date="2022" name="Nat. Ecol. Evol.">
        <title>A masculinizing supergene underlies an exaggerated male reproductive morph in a spider.</title>
        <authorList>
            <person name="Hendrickx F."/>
            <person name="De Corte Z."/>
            <person name="Sonet G."/>
            <person name="Van Belleghem S.M."/>
            <person name="Kostlbacher S."/>
            <person name="Vangestel C."/>
        </authorList>
    </citation>
    <scope>NUCLEOTIDE SEQUENCE [LARGE SCALE GENOMIC DNA]</scope>
    <source>
        <strain evidence="2">W744_W776</strain>
    </source>
</reference>
<comment type="caution">
    <text evidence="2">The sequence shown here is derived from an EMBL/GenBank/DDBJ whole genome shotgun (WGS) entry which is preliminary data.</text>
</comment>
<keyword evidence="3" id="KW-1185">Reference proteome</keyword>
<protein>
    <submittedName>
        <fullName evidence="2">Uncharacterized protein</fullName>
    </submittedName>
</protein>
<evidence type="ECO:0000313" key="3">
    <source>
        <dbReference type="Proteomes" id="UP000827092"/>
    </source>
</evidence>
<proteinExistence type="predicted"/>
<dbReference type="Proteomes" id="UP000827092">
    <property type="component" value="Unassembled WGS sequence"/>
</dbReference>
<gene>
    <name evidence="2" type="ORF">JTE90_029197</name>
</gene>
<dbReference type="EMBL" id="JAFNEN010001340">
    <property type="protein sequence ID" value="KAG8174046.1"/>
    <property type="molecule type" value="Genomic_DNA"/>
</dbReference>
<name>A0AAV6TRI7_9ARAC</name>
<feature type="compositionally biased region" description="Basic and acidic residues" evidence="1">
    <location>
        <begin position="59"/>
        <end position="71"/>
    </location>
</feature>
<evidence type="ECO:0000313" key="2">
    <source>
        <dbReference type="EMBL" id="KAG8174046.1"/>
    </source>
</evidence>
<organism evidence="2 3">
    <name type="scientific">Oedothorax gibbosus</name>
    <dbReference type="NCBI Taxonomy" id="931172"/>
    <lineage>
        <taxon>Eukaryota</taxon>
        <taxon>Metazoa</taxon>
        <taxon>Ecdysozoa</taxon>
        <taxon>Arthropoda</taxon>
        <taxon>Chelicerata</taxon>
        <taxon>Arachnida</taxon>
        <taxon>Araneae</taxon>
        <taxon>Araneomorphae</taxon>
        <taxon>Entelegynae</taxon>
        <taxon>Araneoidea</taxon>
        <taxon>Linyphiidae</taxon>
        <taxon>Erigoninae</taxon>
        <taxon>Oedothorax</taxon>
    </lineage>
</organism>
<dbReference type="AlphaFoldDB" id="A0AAV6TRI7"/>
<accession>A0AAV6TRI7</accession>
<evidence type="ECO:0000256" key="1">
    <source>
        <dbReference type="SAM" id="MobiDB-lite"/>
    </source>
</evidence>
<feature type="region of interest" description="Disordered" evidence="1">
    <location>
        <begin position="21"/>
        <end position="117"/>
    </location>
</feature>